<sequence>MTDPVEPAAVPEPIDEAVAPRRRRRLWPERIGGVFYLGVLAASGTAFLVIVLGDWRVGVRVLASALIAAGVLRLVLRQDDAGMLAVRRRSIDVLLLLVVGTSLWWLAGSIPDQP</sequence>
<feature type="transmembrane region" description="Helical" evidence="1">
    <location>
        <begin position="31"/>
        <end position="51"/>
    </location>
</feature>
<keyword evidence="1" id="KW-0472">Membrane</keyword>
<protein>
    <submittedName>
        <fullName evidence="2">DUF3017 domain-containing protein</fullName>
    </submittedName>
</protein>
<evidence type="ECO:0000313" key="2">
    <source>
        <dbReference type="EMBL" id="MFB9313748.1"/>
    </source>
</evidence>
<evidence type="ECO:0000256" key="1">
    <source>
        <dbReference type="SAM" id="Phobius"/>
    </source>
</evidence>
<name>A0ABV5KAJ3_9ACTN</name>
<keyword evidence="1" id="KW-1133">Transmembrane helix</keyword>
<dbReference type="Pfam" id="PF11222">
    <property type="entry name" value="DUF3017"/>
    <property type="match status" value="1"/>
</dbReference>
<keyword evidence="1" id="KW-0812">Transmembrane</keyword>
<organism evidence="2 3">
    <name type="scientific">Nocardioides plantarum</name>
    <dbReference type="NCBI Taxonomy" id="29299"/>
    <lineage>
        <taxon>Bacteria</taxon>
        <taxon>Bacillati</taxon>
        <taxon>Actinomycetota</taxon>
        <taxon>Actinomycetes</taxon>
        <taxon>Propionibacteriales</taxon>
        <taxon>Nocardioidaceae</taxon>
        <taxon>Nocardioides</taxon>
    </lineage>
</organism>
<accession>A0ABV5KAJ3</accession>
<gene>
    <name evidence="2" type="ORF">ACFFRI_11900</name>
</gene>
<reference evidence="2 3" key="1">
    <citation type="submission" date="2024-09" db="EMBL/GenBank/DDBJ databases">
        <authorList>
            <person name="Sun Q."/>
            <person name="Mori K."/>
        </authorList>
    </citation>
    <scope>NUCLEOTIDE SEQUENCE [LARGE SCALE GENOMIC DNA]</scope>
    <source>
        <strain evidence="2 3">JCM 9626</strain>
    </source>
</reference>
<comment type="caution">
    <text evidence="2">The sequence shown here is derived from an EMBL/GenBank/DDBJ whole genome shotgun (WGS) entry which is preliminary data.</text>
</comment>
<keyword evidence="3" id="KW-1185">Reference proteome</keyword>
<feature type="transmembrane region" description="Helical" evidence="1">
    <location>
        <begin position="88"/>
        <end position="107"/>
    </location>
</feature>
<feature type="transmembrane region" description="Helical" evidence="1">
    <location>
        <begin position="57"/>
        <end position="76"/>
    </location>
</feature>
<dbReference type="InterPro" id="IPR021385">
    <property type="entry name" value="DUF3017"/>
</dbReference>
<proteinExistence type="predicted"/>
<evidence type="ECO:0000313" key="3">
    <source>
        <dbReference type="Proteomes" id="UP001589750"/>
    </source>
</evidence>
<dbReference type="EMBL" id="JBHMDG010000012">
    <property type="protein sequence ID" value="MFB9313748.1"/>
    <property type="molecule type" value="Genomic_DNA"/>
</dbReference>
<dbReference type="RefSeq" id="WP_170215237.1">
    <property type="nucleotide sequence ID" value="NZ_JBHMDG010000012.1"/>
</dbReference>
<dbReference type="Proteomes" id="UP001589750">
    <property type="component" value="Unassembled WGS sequence"/>
</dbReference>